<organism evidence="2 3">
    <name type="scientific">Lithocarpus litseifolius</name>
    <dbReference type="NCBI Taxonomy" id="425828"/>
    <lineage>
        <taxon>Eukaryota</taxon>
        <taxon>Viridiplantae</taxon>
        <taxon>Streptophyta</taxon>
        <taxon>Embryophyta</taxon>
        <taxon>Tracheophyta</taxon>
        <taxon>Spermatophyta</taxon>
        <taxon>Magnoliopsida</taxon>
        <taxon>eudicotyledons</taxon>
        <taxon>Gunneridae</taxon>
        <taxon>Pentapetalae</taxon>
        <taxon>rosids</taxon>
        <taxon>fabids</taxon>
        <taxon>Fagales</taxon>
        <taxon>Fagaceae</taxon>
        <taxon>Lithocarpus</taxon>
    </lineage>
</organism>
<feature type="domain" description="RNase H type-1" evidence="1">
    <location>
        <begin position="14"/>
        <end position="97"/>
    </location>
</feature>
<dbReference type="Pfam" id="PF13456">
    <property type="entry name" value="RVT_3"/>
    <property type="match status" value="1"/>
</dbReference>
<dbReference type="AlphaFoldDB" id="A0AAW2DAB1"/>
<keyword evidence="3" id="KW-1185">Reference proteome</keyword>
<dbReference type="CDD" id="cd06222">
    <property type="entry name" value="RNase_H_like"/>
    <property type="match status" value="1"/>
</dbReference>
<evidence type="ECO:0000313" key="2">
    <source>
        <dbReference type="EMBL" id="KAL0007552.1"/>
    </source>
</evidence>
<proteinExistence type="predicted"/>
<reference evidence="2 3" key="1">
    <citation type="submission" date="2024-01" db="EMBL/GenBank/DDBJ databases">
        <title>A telomere-to-telomere, gap-free genome of sweet tea (Lithocarpus litseifolius).</title>
        <authorList>
            <person name="Zhou J."/>
        </authorList>
    </citation>
    <scope>NUCLEOTIDE SEQUENCE [LARGE SCALE GENOMIC DNA]</scope>
    <source>
        <strain evidence="2">Zhou-2022a</strain>
        <tissue evidence="2">Leaf</tissue>
    </source>
</reference>
<accession>A0AAW2DAB1</accession>
<evidence type="ECO:0000259" key="1">
    <source>
        <dbReference type="Pfam" id="PF13456"/>
    </source>
</evidence>
<comment type="caution">
    <text evidence="2">The sequence shown here is derived from an EMBL/GenBank/DDBJ whole genome shotgun (WGS) entry which is preliminary data.</text>
</comment>
<dbReference type="InterPro" id="IPR002156">
    <property type="entry name" value="RNaseH_domain"/>
</dbReference>
<gene>
    <name evidence="2" type="ORF">SO802_009054</name>
</gene>
<dbReference type="GO" id="GO:0003676">
    <property type="term" value="F:nucleic acid binding"/>
    <property type="evidence" value="ECO:0007669"/>
    <property type="project" value="InterPro"/>
</dbReference>
<name>A0AAW2DAB1_9ROSI</name>
<dbReference type="EMBL" id="JAZDWU010000003">
    <property type="protein sequence ID" value="KAL0007552.1"/>
    <property type="molecule type" value="Genomic_DNA"/>
</dbReference>
<sequence length="99" mass="10784">MVMASLSQSIPLPQTVVELEAIAARRPLDFSLVLGFAKAILDRDSQTVMIALQDDSPSHAFFGLLIQDAHLVADLFTCISSLHIGRDDNSEAHNLARLI</sequence>
<dbReference type="GO" id="GO:0004523">
    <property type="term" value="F:RNA-DNA hybrid ribonuclease activity"/>
    <property type="evidence" value="ECO:0007669"/>
    <property type="project" value="InterPro"/>
</dbReference>
<dbReference type="Proteomes" id="UP001459277">
    <property type="component" value="Unassembled WGS sequence"/>
</dbReference>
<dbReference type="InterPro" id="IPR044730">
    <property type="entry name" value="RNase_H-like_dom_plant"/>
</dbReference>
<evidence type="ECO:0000313" key="3">
    <source>
        <dbReference type="Proteomes" id="UP001459277"/>
    </source>
</evidence>
<protein>
    <recommendedName>
        <fullName evidence="1">RNase H type-1 domain-containing protein</fullName>
    </recommendedName>
</protein>